<evidence type="ECO:0000256" key="1">
    <source>
        <dbReference type="SAM" id="SignalP"/>
    </source>
</evidence>
<dbReference type="Proteomes" id="UP001275084">
    <property type="component" value="Unassembled WGS sequence"/>
</dbReference>
<sequence>MAMRVVLRALWVLWRCLDECEDPLTPLNWSSHVWWGVKWWCRIVHSPGRQGSGNFRKSCQNPSPSAHVSAVPLPVPRPAASHLPLSSPLSPWEKAKCHQRMLLLAEVTGT</sequence>
<proteinExistence type="predicted"/>
<keyword evidence="1" id="KW-0732">Signal</keyword>
<comment type="caution">
    <text evidence="2">The sequence shown here is derived from an EMBL/GenBank/DDBJ whole genome shotgun (WGS) entry which is preliminary data.</text>
</comment>
<evidence type="ECO:0008006" key="4">
    <source>
        <dbReference type="Google" id="ProtNLM"/>
    </source>
</evidence>
<reference evidence="2" key="1">
    <citation type="journal article" date="2023" name="Mol. Phylogenet. Evol.">
        <title>Genome-scale phylogeny and comparative genomics of the fungal order Sordariales.</title>
        <authorList>
            <person name="Hensen N."/>
            <person name="Bonometti L."/>
            <person name="Westerberg I."/>
            <person name="Brannstrom I.O."/>
            <person name="Guillou S."/>
            <person name="Cros-Aarteil S."/>
            <person name="Calhoun S."/>
            <person name="Haridas S."/>
            <person name="Kuo A."/>
            <person name="Mondo S."/>
            <person name="Pangilinan J."/>
            <person name="Riley R."/>
            <person name="LaButti K."/>
            <person name="Andreopoulos B."/>
            <person name="Lipzen A."/>
            <person name="Chen C."/>
            <person name="Yan M."/>
            <person name="Daum C."/>
            <person name="Ng V."/>
            <person name="Clum A."/>
            <person name="Steindorff A."/>
            <person name="Ohm R.A."/>
            <person name="Martin F."/>
            <person name="Silar P."/>
            <person name="Natvig D.O."/>
            <person name="Lalanne C."/>
            <person name="Gautier V."/>
            <person name="Ament-Velasquez S.L."/>
            <person name="Kruys A."/>
            <person name="Hutchinson M.I."/>
            <person name="Powell A.J."/>
            <person name="Barry K."/>
            <person name="Miller A.N."/>
            <person name="Grigoriev I.V."/>
            <person name="Debuchy R."/>
            <person name="Gladieux P."/>
            <person name="Hiltunen Thoren M."/>
            <person name="Johannesson H."/>
        </authorList>
    </citation>
    <scope>NUCLEOTIDE SEQUENCE</scope>
    <source>
        <strain evidence="2">CBS 955.72</strain>
    </source>
</reference>
<dbReference type="AlphaFoldDB" id="A0AAJ0M9J2"/>
<dbReference type="EMBL" id="JAUIQD010000007">
    <property type="protein sequence ID" value="KAK3344069.1"/>
    <property type="molecule type" value="Genomic_DNA"/>
</dbReference>
<keyword evidence="3" id="KW-1185">Reference proteome</keyword>
<feature type="chain" id="PRO_5042616471" description="Secreted protein" evidence="1">
    <location>
        <begin position="19"/>
        <end position="110"/>
    </location>
</feature>
<accession>A0AAJ0M9J2</accession>
<evidence type="ECO:0000313" key="3">
    <source>
        <dbReference type="Proteomes" id="UP001275084"/>
    </source>
</evidence>
<evidence type="ECO:0000313" key="2">
    <source>
        <dbReference type="EMBL" id="KAK3344069.1"/>
    </source>
</evidence>
<protein>
    <recommendedName>
        <fullName evidence="4">Secreted protein</fullName>
    </recommendedName>
</protein>
<organism evidence="2 3">
    <name type="scientific">Lasiosphaeria hispida</name>
    <dbReference type="NCBI Taxonomy" id="260671"/>
    <lineage>
        <taxon>Eukaryota</taxon>
        <taxon>Fungi</taxon>
        <taxon>Dikarya</taxon>
        <taxon>Ascomycota</taxon>
        <taxon>Pezizomycotina</taxon>
        <taxon>Sordariomycetes</taxon>
        <taxon>Sordariomycetidae</taxon>
        <taxon>Sordariales</taxon>
        <taxon>Lasiosphaeriaceae</taxon>
        <taxon>Lasiosphaeria</taxon>
    </lineage>
</organism>
<gene>
    <name evidence="2" type="ORF">B0T25DRAFT_316693</name>
</gene>
<reference evidence="2" key="2">
    <citation type="submission" date="2023-06" db="EMBL/GenBank/DDBJ databases">
        <authorList>
            <consortium name="Lawrence Berkeley National Laboratory"/>
            <person name="Haridas S."/>
            <person name="Hensen N."/>
            <person name="Bonometti L."/>
            <person name="Westerberg I."/>
            <person name="Brannstrom I.O."/>
            <person name="Guillou S."/>
            <person name="Cros-Aarteil S."/>
            <person name="Calhoun S."/>
            <person name="Kuo A."/>
            <person name="Mondo S."/>
            <person name="Pangilinan J."/>
            <person name="Riley R."/>
            <person name="Labutti K."/>
            <person name="Andreopoulos B."/>
            <person name="Lipzen A."/>
            <person name="Chen C."/>
            <person name="Yanf M."/>
            <person name="Daum C."/>
            <person name="Ng V."/>
            <person name="Clum A."/>
            <person name="Steindorff A."/>
            <person name="Ohm R."/>
            <person name="Martin F."/>
            <person name="Silar P."/>
            <person name="Natvig D."/>
            <person name="Lalanne C."/>
            <person name="Gautier V."/>
            <person name="Ament-Velasquez S.L."/>
            <person name="Kruys A."/>
            <person name="Hutchinson M.I."/>
            <person name="Powell A.J."/>
            <person name="Barry K."/>
            <person name="Miller A.N."/>
            <person name="Grigoriev I.V."/>
            <person name="Debuchy R."/>
            <person name="Gladieux P."/>
            <person name="Thoren M.H."/>
            <person name="Johannesson H."/>
        </authorList>
    </citation>
    <scope>NUCLEOTIDE SEQUENCE</scope>
    <source>
        <strain evidence="2">CBS 955.72</strain>
    </source>
</reference>
<name>A0AAJ0M9J2_9PEZI</name>
<feature type="signal peptide" evidence="1">
    <location>
        <begin position="1"/>
        <end position="18"/>
    </location>
</feature>